<evidence type="ECO:0000256" key="1">
    <source>
        <dbReference type="ARBA" id="ARBA00004613"/>
    </source>
</evidence>
<dbReference type="FunFam" id="2.40.10.10:FF:000156">
    <property type="entry name" value="MIP06385p"/>
    <property type="match status" value="1"/>
</dbReference>
<comment type="similarity">
    <text evidence="2">Belongs to the peptidase S1 family.</text>
</comment>
<dbReference type="OrthoDB" id="546450at2759"/>
<evidence type="ECO:0000256" key="7">
    <source>
        <dbReference type="ARBA" id="ARBA00023180"/>
    </source>
</evidence>
<evidence type="ECO:0000313" key="10">
    <source>
        <dbReference type="EMBL" id="ETL94989.1"/>
    </source>
</evidence>
<dbReference type="PROSITE" id="PS50240">
    <property type="entry name" value="TRYPSIN_DOM"/>
    <property type="match status" value="1"/>
</dbReference>
<evidence type="ECO:0000256" key="8">
    <source>
        <dbReference type="SAM" id="SignalP"/>
    </source>
</evidence>
<dbReference type="PANTHER" id="PTHR24276:SF98">
    <property type="entry name" value="FI18310P1-RELATED"/>
    <property type="match status" value="1"/>
</dbReference>
<gene>
    <name evidence="11" type="ORF">L914_07199</name>
    <name evidence="10" type="ORF">L917_07142</name>
</gene>
<dbReference type="PANTHER" id="PTHR24276">
    <property type="entry name" value="POLYSERASE-RELATED"/>
    <property type="match status" value="1"/>
</dbReference>
<dbReference type="GO" id="GO:0004252">
    <property type="term" value="F:serine-type endopeptidase activity"/>
    <property type="evidence" value="ECO:0007669"/>
    <property type="project" value="InterPro"/>
</dbReference>
<dbReference type="GO" id="GO:0005576">
    <property type="term" value="C:extracellular region"/>
    <property type="evidence" value="ECO:0007669"/>
    <property type="project" value="UniProtKB-SubCell"/>
</dbReference>
<dbReference type="SUPFAM" id="SSF50494">
    <property type="entry name" value="Trypsin-like serine proteases"/>
    <property type="match status" value="1"/>
</dbReference>
<dbReference type="GO" id="GO:0006508">
    <property type="term" value="P:proteolysis"/>
    <property type="evidence" value="ECO:0007669"/>
    <property type="project" value="InterPro"/>
</dbReference>
<dbReference type="InterPro" id="IPR001254">
    <property type="entry name" value="Trypsin_dom"/>
</dbReference>
<evidence type="ECO:0000259" key="9">
    <source>
        <dbReference type="PROSITE" id="PS50240"/>
    </source>
</evidence>
<name>W2LE30_PHYNI</name>
<dbReference type="CDD" id="cd00190">
    <property type="entry name" value="Tryp_SPc"/>
    <property type="match status" value="1"/>
</dbReference>
<accession>W2LE30</accession>
<organism evidence="10">
    <name type="scientific">Phytophthora nicotianae</name>
    <name type="common">Potato buckeye rot agent</name>
    <name type="synonym">Phytophthora parasitica</name>
    <dbReference type="NCBI Taxonomy" id="4792"/>
    <lineage>
        <taxon>Eukaryota</taxon>
        <taxon>Sar</taxon>
        <taxon>Stramenopiles</taxon>
        <taxon>Oomycota</taxon>
        <taxon>Peronosporomycetes</taxon>
        <taxon>Peronosporales</taxon>
        <taxon>Peronosporaceae</taxon>
        <taxon>Phytophthora</taxon>
    </lineage>
</organism>
<dbReference type="Proteomes" id="UP000054423">
    <property type="component" value="Unassembled WGS sequence"/>
</dbReference>
<keyword evidence="4 8" id="KW-0732">Signal</keyword>
<dbReference type="Proteomes" id="UP000054532">
    <property type="component" value="Unassembled WGS sequence"/>
</dbReference>
<dbReference type="SMART" id="SM00020">
    <property type="entry name" value="Tryp_SPc"/>
    <property type="match status" value="1"/>
</dbReference>
<evidence type="ECO:0000256" key="6">
    <source>
        <dbReference type="ARBA" id="ARBA00023157"/>
    </source>
</evidence>
<dbReference type="Pfam" id="PF00089">
    <property type="entry name" value="Trypsin"/>
    <property type="match status" value="1"/>
</dbReference>
<reference evidence="11" key="2">
    <citation type="submission" date="2013-11" db="EMBL/GenBank/DDBJ databases">
        <title>The Genome Sequence of Phytophthora parasitica IAC_01/95.</title>
        <authorList>
            <consortium name="The Broad Institute Genomics Platform"/>
            <person name="Russ C."/>
            <person name="Tyler B."/>
            <person name="Panabieres F."/>
            <person name="Shan W."/>
            <person name="Tripathy S."/>
            <person name="Grunwald N."/>
            <person name="Machado M."/>
            <person name="Johnson C.S."/>
            <person name="Arredondo F."/>
            <person name="Hong C."/>
            <person name="Coffey M."/>
            <person name="Young S.K."/>
            <person name="Zeng Q."/>
            <person name="Gargeya S."/>
            <person name="Fitzgerald M."/>
            <person name="Abouelleil A."/>
            <person name="Alvarado L."/>
            <person name="Chapman S.B."/>
            <person name="Gainer-Dewar J."/>
            <person name="Goldberg J."/>
            <person name="Griggs A."/>
            <person name="Gujja S."/>
            <person name="Hansen M."/>
            <person name="Howarth C."/>
            <person name="Imamovic A."/>
            <person name="Ireland A."/>
            <person name="Larimer J."/>
            <person name="McCowan C."/>
            <person name="Murphy C."/>
            <person name="Pearson M."/>
            <person name="Poon T.W."/>
            <person name="Priest M."/>
            <person name="Roberts A."/>
            <person name="Saif S."/>
            <person name="Shea T."/>
            <person name="Sykes S."/>
            <person name="Wortman J."/>
            <person name="Nusbaum C."/>
            <person name="Birren B."/>
        </authorList>
    </citation>
    <scope>NUCLEOTIDE SEQUENCE [LARGE SCALE GENOMIC DNA]</scope>
    <source>
        <strain evidence="11">IAC_01/95</strain>
    </source>
</reference>
<keyword evidence="7" id="KW-0325">Glycoprotein</keyword>
<evidence type="ECO:0000256" key="4">
    <source>
        <dbReference type="ARBA" id="ARBA00022729"/>
    </source>
</evidence>
<sequence length="285" mass="30079">MKLVSSLSFAAWMLAAVEGGSSNFYTVPVSNLIPGNNLTSGAIETSLQDTNDGSNYPLSKTSIVPSGTKTYVVGLRSTVGGNNFCSATLITPRHLLVGSNSIRDNIRWASIGSHYANGTQDGEQIKVVAILNHPNSSLGGFTDDFTILVLEKTSSFKPVALAAADDSDVKDGEWAAKMGWDDTGGEDTMAYELTREDVQLMSNANCLKETKVDDSMLCSRGAPNVTSCTGDYGGPVVVERPSGDVLVGISSWGGDCGKPGYPSIYSRVSSARPWIESVATGVCFH</sequence>
<dbReference type="EMBL" id="KI692456">
    <property type="protein sequence ID" value="ETM48233.1"/>
    <property type="molecule type" value="Genomic_DNA"/>
</dbReference>
<dbReference type="AlphaFoldDB" id="W2LE30"/>
<keyword evidence="3" id="KW-0964">Secreted</keyword>
<evidence type="ECO:0000256" key="5">
    <source>
        <dbReference type="ARBA" id="ARBA00023026"/>
    </source>
</evidence>
<feature type="chain" id="PRO_5014315392" description="Peptidase S1 domain-containing protein" evidence="8">
    <location>
        <begin position="20"/>
        <end position="285"/>
    </location>
</feature>
<evidence type="ECO:0000256" key="2">
    <source>
        <dbReference type="ARBA" id="ARBA00007664"/>
    </source>
</evidence>
<dbReference type="VEuPathDB" id="FungiDB:PPTG_10490"/>
<comment type="subcellular location">
    <subcellularLocation>
        <location evidence="1">Secreted</location>
    </subcellularLocation>
</comment>
<dbReference type="InterPro" id="IPR050430">
    <property type="entry name" value="Peptidase_S1"/>
</dbReference>
<dbReference type="InterPro" id="IPR009003">
    <property type="entry name" value="Peptidase_S1_PA"/>
</dbReference>
<dbReference type="InterPro" id="IPR043504">
    <property type="entry name" value="Peptidase_S1_PA_chymotrypsin"/>
</dbReference>
<proteinExistence type="inferred from homology"/>
<evidence type="ECO:0000313" key="11">
    <source>
        <dbReference type="EMBL" id="ETM48233.1"/>
    </source>
</evidence>
<dbReference type="Gene3D" id="2.40.10.10">
    <property type="entry name" value="Trypsin-like serine proteases"/>
    <property type="match status" value="1"/>
</dbReference>
<evidence type="ECO:0000256" key="3">
    <source>
        <dbReference type="ARBA" id="ARBA00022525"/>
    </source>
</evidence>
<feature type="signal peptide" evidence="8">
    <location>
        <begin position="1"/>
        <end position="19"/>
    </location>
</feature>
<feature type="domain" description="Peptidase S1" evidence="9">
    <location>
        <begin position="38"/>
        <end position="280"/>
    </location>
</feature>
<keyword evidence="6" id="KW-1015">Disulfide bond</keyword>
<keyword evidence="5" id="KW-0843">Virulence</keyword>
<reference evidence="10" key="1">
    <citation type="submission" date="2013-11" db="EMBL/GenBank/DDBJ databases">
        <title>The Genome Sequence of Phytophthora parasitica CHvinca01.</title>
        <authorList>
            <consortium name="The Broad Institute Genomics Platform"/>
            <person name="Russ C."/>
            <person name="Tyler B."/>
            <person name="Panabieres F."/>
            <person name="Shan W."/>
            <person name="Tripathy S."/>
            <person name="Grunwald N."/>
            <person name="Machado M."/>
            <person name="Johnson C.S."/>
            <person name="Arredondo F."/>
            <person name="Hong C."/>
            <person name="Coffey M."/>
            <person name="Young S.K."/>
            <person name="Zeng Q."/>
            <person name="Gargeya S."/>
            <person name="Fitzgerald M."/>
            <person name="Abouelleil A."/>
            <person name="Alvarado L."/>
            <person name="Chapman S.B."/>
            <person name="Gainer-Dewar J."/>
            <person name="Goldberg J."/>
            <person name="Griggs A."/>
            <person name="Gujja S."/>
            <person name="Hansen M."/>
            <person name="Howarth C."/>
            <person name="Imamovic A."/>
            <person name="Ireland A."/>
            <person name="Larimer J."/>
            <person name="McCowan C."/>
            <person name="Murphy C."/>
            <person name="Pearson M."/>
            <person name="Poon T.W."/>
            <person name="Priest M."/>
            <person name="Roberts A."/>
            <person name="Saif S."/>
            <person name="Shea T."/>
            <person name="Sykes S."/>
            <person name="Wortman J."/>
            <person name="Nusbaum C."/>
            <person name="Birren B."/>
        </authorList>
    </citation>
    <scope>NUCLEOTIDE SEQUENCE [LARGE SCALE GENOMIC DNA]</scope>
    <source>
        <strain evidence="10">CHvinca01</strain>
    </source>
</reference>
<dbReference type="EMBL" id="KI679242">
    <property type="protein sequence ID" value="ETL94989.1"/>
    <property type="molecule type" value="Genomic_DNA"/>
</dbReference>
<protein>
    <recommendedName>
        <fullName evidence="9">Peptidase S1 domain-containing protein</fullName>
    </recommendedName>
</protein>